<reference evidence="1 2" key="1">
    <citation type="journal article" date="2017" name="Genome Biol. Evol.">
        <title>Phytophthora megakarya and P. palmivora, closely related causal agents of cacao black pod rot, underwent increases in genome sizes and gene numbers by different mechanisms.</title>
        <authorList>
            <person name="Ali S.S."/>
            <person name="Shao J."/>
            <person name="Lary D.J."/>
            <person name="Kronmiller B."/>
            <person name="Shen D."/>
            <person name="Strem M.D."/>
            <person name="Amoako-Attah I."/>
            <person name="Akrofi A.Y."/>
            <person name="Begoude B.A."/>
            <person name="Ten Hoopen G.M."/>
            <person name="Coulibaly K."/>
            <person name="Kebe B.I."/>
            <person name="Melnick R.L."/>
            <person name="Guiltinan M.J."/>
            <person name="Tyler B.M."/>
            <person name="Meinhardt L.W."/>
            <person name="Bailey B.A."/>
        </authorList>
    </citation>
    <scope>NUCLEOTIDE SEQUENCE [LARGE SCALE GENOMIC DNA]</scope>
    <source>
        <strain evidence="2">sbr112.9</strain>
    </source>
</reference>
<dbReference type="EMBL" id="NCKW01016973">
    <property type="protein sequence ID" value="POM59960.1"/>
    <property type="molecule type" value="Genomic_DNA"/>
</dbReference>
<dbReference type="Proteomes" id="UP000237271">
    <property type="component" value="Unassembled WGS sequence"/>
</dbReference>
<evidence type="ECO:0000313" key="1">
    <source>
        <dbReference type="EMBL" id="POM59960.1"/>
    </source>
</evidence>
<proteinExistence type="predicted"/>
<sequence>MIPTPDEMVRTLCCWGCCLVGITTTDYCSAKYGRSRICTSCMEGQGLGNVLIEVFPELTTEFTLGIDNQAAYVMATNPTFSRRTWHYVRDQVTKKTVSLQKVKTDVNPSDLLTKPLASYRLEIFDKIISLKKEQLPK</sequence>
<accession>A0A2P4X334</accession>
<protein>
    <submittedName>
        <fullName evidence="1">Copiatype Polyprotein</fullName>
    </submittedName>
</protein>
<dbReference type="AlphaFoldDB" id="A0A2P4X334"/>
<keyword evidence="2" id="KW-1185">Reference proteome</keyword>
<evidence type="ECO:0000313" key="2">
    <source>
        <dbReference type="Proteomes" id="UP000237271"/>
    </source>
</evidence>
<dbReference type="OrthoDB" id="124842at2759"/>
<dbReference type="CDD" id="cd09272">
    <property type="entry name" value="RNase_HI_RT_Ty1"/>
    <property type="match status" value="1"/>
</dbReference>
<organism evidence="1 2">
    <name type="scientific">Phytophthora palmivora</name>
    <dbReference type="NCBI Taxonomy" id="4796"/>
    <lineage>
        <taxon>Eukaryota</taxon>
        <taxon>Sar</taxon>
        <taxon>Stramenopiles</taxon>
        <taxon>Oomycota</taxon>
        <taxon>Peronosporomycetes</taxon>
        <taxon>Peronosporales</taxon>
        <taxon>Peronosporaceae</taxon>
        <taxon>Phytophthora</taxon>
    </lineage>
</organism>
<comment type="caution">
    <text evidence="1">The sequence shown here is derived from an EMBL/GenBank/DDBJ whole genome shotgun (WGS) entry which is preliminary data.</text>
</comment>
<gene>
    <name evidence="1" type="ORF">PHPALM_31242</name>
</gene>
<name>A0A2P4X334_9STRA</name>